<reference evidence="3" key="1">
    <citation type="submission" date="2025-08" db="UniProtKB">
        <authorList>
            <consortium name="RefSeq"/>
        </authorList>
    </citation>
    <scope>IDENTIFICATION</scope>
    <source>
        <tissue evidence="3">Muscle</tissue>
    </source>
</reference>
<organism evidence="2 3">
    <name type="scientific">Physeter macrocephalus</name>
    <name type="common">Sperm whale</name>
    <name type="synonym">Physeter catodon</name>
    <dbReference type="NCBI Taxonomy" id="9755"/>
    <lineage>
        <taxon>Eukaryota</taxon>
        <taxon>Metazoa</taxon>
        <taxon>Chordata</taxon>
        <taxon>Craniata</taxon>
        <taxon>Vertebrata</taxon>
        <taxon>Euteleostomi</taxon>
        <taxon>Mammalia</taxon>
        <taxon>Eutheria</taxon>
        <taxon>Laurasiatheria</taxon>
        <taxon>Artiodactyla</taxon>
        <taxon>Whippomorpha</taxon>
        <taxon>Cetacea</taxon>
        <taxon>Odontoceti</taxon>
        <taxon>Physeteridae</taxon>
        <taxon>Physeter</taxon>
    </lineage>
</organism>
<dbReference type="RefSeq" id="XP_028355787.1">
    <property type="nucleotide sequence ID" value="XM_028499986.1"/>
</dbReference>
<protein>
    <submittedName>
        <fullName evidence="3">Archaemetzincin-1 isoform X1</fullName>
    </submittedName>
</protein>
<feature type="compositionally biased region" description="Gly residues" evidence="1">
    <location>
        <begin position="467"/>
        <end position="490"/>
    </location>
</feature>
<feature type="compositionally biased region" description="Gly residues" evidence="1">
    <location>
        <begin position="410"/>
        <end position="422"/>
    </location>
</feature>
<feature type="region of interest" description="Disordered" evidence="1">
    <location>
        <begin position="409"/>
        <end position="645"/>
    </location>
</feature>
<dbReference type="InterPro" id="IPR024079">
    <property type="entry name" value="MetalloPept_cat_dom_sf"/>
</dbReference>
<dbReference type="Gene3D" id="3.40.390.10">
    <property type="entry name" value="Collagenase (Catalytic Domain)"/>
    <property type="match status" value="1"/>
</dbReference>
<evidence type="ECO:0000313" key="2">
    <source>
        <dbReference type="Proteomes" id="UP000248484"/>
    </source>
</evidence>
<dbReference type="AlphaFoldDB" id="A0A455C430"/>
<sequence length="709" mass="73493">METASLLRGREDASPHVVLVKDPAPEKRGKRRAWPGLVQGPCPGGVRSAPQSPFPGPRERPEAQPGVSPQVPTGRRGSEPLAAAEEAGRGRSWASQALGPWSSCWGPTWPLRSARGKAVGELVARPRAVHGRPWGLPSEARPVMLQCRPAQEFSFGPRALKDALLSTDPALRQLYASTFSPAERLFLAEAYNPRRTSFRTLLIRTGFDWLLSRPEAPEDFETFHAALAPRKQSLARKHIYLQPIDLSEGPAGGALLDHLRSCTEAFFLGLQVRCLPSVAAASIHCSSRPSQDSDRLQLHTDGILSFLKSSKPGDALCVLGLTLSDLYPREAWTFTFGTFLPGHGHVPRALPPPGPGQLPLAPLPHAGRPQPGRGPAAAPGPLPHLPAETAARPGLQARGQVQEAVHLDASGGGDAARAGGRGAVRVGGDPALQRGLGPVRRERLGAGQRPVGAPVAGRLEPRLPRGPGAGARGRAGLAGGRGEAGGGPGGARALAGGLHPGAGEGRDRGGAGAGGRRRGRPGPLGPVHGAAPGPPAGPALRPRRRGAAPRPGRQVLLPQAEAERSQTVRGRGVPAALEGGGQLARPGRLVQRLPVPRALRARQRAEGDASARGPRSPGPSRSLATRPGWGAGPQAPRGPHPTARGRCRAGACLSCGLGLCYGELRLQGPNVGPPLKGGQRGSCCNLQGPPPPPTPSPQKGPLSAALTAL</sequence>
<feature type="compositionally biased region" description="Pro residues" evidence="1">
    <location>
        <begin position="688"/>
        <end position="698"/>
    </location>
</feature>
<feature type="region of interest" description="Disordered" evidence="1">
    <location>
        <begin position="1"/>
        <end position="94"/>
    </location>
</feature>
<accession>A0A455C430</accession>
<dbReference type="Proteomes" id="UP000248484">
    <property type="component" value="Chromosome 14"/>
</dbReference>
<keyword evidence="2" id="KW-1185">Reference proteome</keyword>
<proteinExistence type="predicted"/>
<dbReference type="OrthoDB" id="2365600at2759"/>
<feature type="compositionally biased region" description="Low complexity" evidence="1">
    <location>
        <begin position="357"/>
        <end position="377"/>
    </location>
</feature>
<dbReference type="InterPro" id="IPR052009">
    <property type="entry name" value="Archaemetzincin"/>
</dbReference>
<dbReference type="GeneID" id="102995547"/>
<feature type="region of interest" description="Disordered" evidence="1">
    <location>
        <begin position="347"/>
        <end position="388"/>
    </location>
</feature>
<dbReference type="CTD" id="155185"/>
<name>A0A455C430_PHYMC</name>
<evidence type="ECO:0000313" key="3">
    <source>
        <dbReference type="RefSeq" id="XP_028355787.1"/>
    </source>
</evidence>
<dbReference type="PANTHER" id="PTHR32205:SF4">
    <property type="entry name" value="ARCHAEMETZINCIN-1"/>
    <property type="match status" value="1"/>
</dbReference>
<dbReference type="InParanoid" id="A0A455C430"/>
<dbReference type="GO" id="GO:0008237">
    <property type="term" value="F:metallopeptidase activity"/>
    <property type="evidence" value="ECO:0007669"/>
    <property type="project" value="InterPro"/>
</dbReference>
<evidence type="ECO:0000256" key="1">
    <source>
        <dbReference type="SAM" id="MobiDB-lite"/>
    </source>
</evidence>
<gene>
    <name evidence="3" type="primary">AMZ1</name>
</gene>
<feature type="region of interest" description="Disordered" evidence="1">
    <location>
        <begin position="672"/>
        <end position="709"/>
    </location>
</feature>
<dbReference type="PANTHER" id="PTHR32205">
    <property type="entry name" value="ARCHAEMETZINCIN-2-RELATED"/>
    <property type="match status" value="1"/>
</dbReference>